<dbReference type="NCBIfam" id="TIGR02913">
    <property type="entry name" value="HAF_rpt"/>
    <property type="match status" value="1"/>
</dbReference>
<dbReference type="EMBL" id="JBBUTG010000004">
    <property type="protein sequence ID" value="MEK8030852.1"/>
    <property type="molecule type" value="Genomic_DNA"/>
</dbReference>
<dbReference type="Proteomes" id="UP001371218">
    <property type="component" value="Unassembled WGS sequence"/>
</dbReference>
<evidence type="ECO:0000256" key="1">
    <source>
        <dbReference type="SAM" id="SignalP"/>
    </source>
</evidence>
<keyword evidence="3" id="KW-1185">Reference proteome</keyword>
<reference evidence="2 3" key="1">
    <citation type="submission" date="2024-04" db="EMBL/GenBank/DDBJ databases">
        <title>Novel species of the genus Ideonella isolated from streams.</title>
        <authorList>
            <person name="Lu H."/>
        </authorList>
    </citation>
    <scope>NUCLEOTIDE SEQUENCE [LARGE SCALE GENOMIC DNA]</scope>
    <source>
        <strain evidence="2 3">DXS29W</strain>
    </source>
</reference>
<evidence type="ECO:0000313" key="2">
    <source>
        <dbReference type="EMBL" id="MEK8030852.1"/>
    </source>
</evidence>
<dbReference type="RefSeq" id="WP_341425223.1">
    <property type="nucleotide sequence ID" value="NZ_JBBUTG010000004.1"/>
</dbReference>
<dbReference type="Pfam" id="PF11949">
    <property type="entry name" value="DUF3466"/>
    <property type="match status" value="1"/>
</dbReference>
<proteinExistence type="predicted"/>
<comment type="caution">
    <text evidence="2">The sequence shown here is derived from an EMBL/GenBank/DDBJ whole genome shotgun (WGS) entry which is preliminary data.</text>
</comment>
<gene>
    <name evidence="2" type="ORF">AACH06_08515</name>
</gene>
<feature type="chain" id="PRO_5047260591" evidence="1">
    <location>
        <begin position="22"/>
        <end position="361"/>
    </location>
</feature>
<name>A0ABU9BLL6_9BURK</name>
<sequence>MNIVRSVFALTAIAAAVGTWAAEPATYRCERLFQAGAHVFDINDRGAVAGSTSVKHEGWYAAIWRQRRMEKLPQVAGFERATNVAYAINRRGDLAGSVNDQGYQLAAVWIDGVGKTLPPFSDAAVPDSQAMAINDGGHAVGYSTNSQYRRHAALWKNGRVIDLGALDSRSGGNHKTDSQANAINASGMVVGHSGSPRSYQTAVQWTDGTRASLVDLGSTAFGVESSAVAVNNLGVVVGWSSIGDSTLPRLPIAWINGAAFALKPFAGAEGTVASDINDGGAVVGYVNTGNLGALVWPHYADEPIDLNTRLDTDGCRGSGGKMHRLAYSIAINNHGEILAAGTSSPGSYAFESFRLRPVSPR</sequence>
<organism evidence="2 3">
    <name type="scientific">Ideonella lacteola</name>
    <dbReference type="NCBI Taxonomy" id="2984193"/>
    <lineage>
        <taxon>Bacteria</taxon>
        <taxon>Pseudomonadati</taxon>
        <taxon>Pseudomonadota</taxon>
        <taxon>Betaproteobacteria</taxon>
        <taxon>Burkholderiales</taxon>
        <taxon>Sphaerotilaceae</taxon>
        <taxon>Ideonella</taxon>
    </lineage>
</organism>
<protein>
    <submittedName>
        <fullName evidence="2">DUF3466 family protein</fullName>
    </submittedName>
</protein>
<evidence type="ECO:0000313" key="3">
    <source>
        <dbReference type="Proteomes" id="UP001371218"/>
    </source>
</evidence>
<dbReference type="InterPro" id="IPR022562">
    <property type="entry name" value="DUF3466"/>
</dbReference>
<accession>A0ABU9BLL6</accession>
<feature type="signal peptide" evidence="1">
    <location>
        <begin position="1"/>
        <end position="21"/>
    </location>
</feature>
<dbReference type="InterPro" id="IPR014262">
    <property type="entry name" value="HAF_rpt"/>
</dbReference>
<keyword evidence="1" id="KW-0732">Signal</keyword>